<evidence type="ECO:0000313" key="3">
    <source>
        <dbReference type="Proteomes" id="UP000019276"/>
    </source>
</evidence>
<dbReference type="Pfam" id="PF04445">
    <property type="entry name" value="SAM_MT"/>
    <property type="match status" value="1"/>
</dbReference>
<reference evidence="2 3" key="1">
    <citation type="journal article" date="2014" name="Genome Announc.">
        <title>Draft Genome Sequence of the Agar-Degrading Bacterium Catenovulum sp. Strain DS-2, Isolated from Intestines of Haliotis diversicolor.</title>
        <authorList>
            <person name="Shan D."/>
            <person name="Li X."/>
            <person name="Gu Z."/>
            <person name="Wei G."/>
            <person name="Gao Z."/>
            <person name="Shao Z."/>
        </authorList>
    </citation>
    <scope>NUCLEOTIDE SEQUENCE [LARGE SCALE GENOMIC DNA]</scope>
    <source>
        <strain evidence="2 3">DS-2</strain>
    </source>
</reference>
<keyword evidence="1" id="KW-0949">S-adenosyl-L-methionine</keyword>
<keyword evidence="1" id="KW-0963">Cytoplasm</keyword>
<organism evidence="2 3">
    <name type="scientific">Catenovulum agarivorans DS-2</name>
    <dbReference type="NCBI Taxonomy" id="1328313"/>
    <lineage>
        <taxon>Bacteria</taxon>
        <taxon>Pseudomonadati</taxon>
        <taxon>Pseudomonadota</taxon>
        <taxon>Gammaproteobacteria</taxon>
        <taxon>Alteromonadales</taxon>
        <taxon>Alteromonadaceae</taxon>
        <taxon>Catenovulum</taxon>
    </lineage>
</organism>
<dbReference type="AlphaFoldDB" id="W7QME6"/>
<dbReference type="SUPFAM" id="SSF53335">
    <property type="entry name" value="S-adenosyl-L-methionine-dependent methyltransferases"/>
    <property type="match status" value="1"/>
</dbReference>
<keyword evidence="1" id="KW-0489">Methyltransferase</keyword>
<keyword evidence="1" id="KW-0808">Transferase</keyword>
<feature type="binding site" evidence="1">
    <location>
        <begin position="107"/>
        <end position="108"/>
    </location>
    <ligand>
        <name>S-adenosyl-L-methionine</name>
        <dbReference type="ChEBI" id="CHEBI:59789"/>
    </ligand>
</feature>
<dbReference type="InterPro" id="IPR029063">
    <property type="entry name" value="SAM-dependent_MTases_sf"/>
</dbReference>
<gene>
    <name evidence="1" type="primary">rsmJ</name>
    <name evidence="2" type="ORF">DS2_14004</name>
</gene>
<protein>
    <recommendedName>
        <fullName evidence="1">Ribosomal RNA small subunit methyltransferase J</fullName>
        <ecNumber evidence="1">2.1.1.242</ecNumber>
    </recommendedName>
    <alternativeName>
        <fullName evidence="1">16S rRNA m2G1516 methyltransferase</fullName>
    </alternativeName>
    <alternativeName>
        <fullName evidence="1">rRNA (guanine-N(2)-)-methyltransferase</fullName>
    </alternativeName>
</protein>
<dbReference type="eggNOG" id="COG0742">
    <property type="taxonomic scope" value="Bacteria"/>
</dbReference>
<dbReference type="EC" id="2.1.1.242" evidence="1"/>
<dbReference type="GO" id="GO:0008990">
    <property type="term" value="F:rRNA (guanine-N2-)-methyltransferase activity"/>
    <property type="evidence" value="ECO:0007669"/>
    <property type="project" value="UniProtKB-UniRule"/>
</dbReference>
<evidence type="ECO:0000313" key="2">
    <source>
        <dbReference type="EMBL" id="EWH09093.1"/>
    </source>
</evidence>
<feature type="binding site" evidence="1">
    <location>
        <position position="179"/>
    </location>
    <ligand>
        <name>S-adenosyl-L-methionine</name>
        <dbReference type="ChEBI" id="CHEBI:59789"/>
    </ligand>
</feature>
<dbReference type="HAMAP" id="MF_01523">
    <property type="entry name" value="16SrRNA_methyltr_J"/>
    <property type="match status" value="1"/>
</dbReference>
<feature type="binding site" evidence="1">
    <location>
        <begin position="123"/>
        <end position="124"/>
    </location>
    <ligand>
        <name>S-adenosyl-L-methionine</name>
        <dbReference type="ChEBI" id="CHEBI:59789"/>
    </ligand>
</feature>
<comment type="caution">
    <text evidence="2">The sequence shown here is derived from an EMBL/GenBank/DDBJ whole genome shotgun (WGS) entry which is preliminary data.</text>
</comment>
<comment type="subcellular location">
    <subcellularLocation>
        <location evidence="1">Cytoplasm</location>
    </subcellularLocation>
</comment>
<dbReference type="RefSeq" id="WP_235188616.1">
    <property type="nucleotide sequence ID" value="NZ_ARZY01000029.1"/>
</dbReference>
<comment type="caution">
    <text evidence="1">Lacks conserved residue(s) required for the propagation of feature annotation.</text>
</comment>
<evidence type="ECO:0000256" key="1">
    <source>
        <dbReference type="HAMAP-Rule" id="MF_01523"/>
    </source>
</evidence>
<dbReference type="GO" id="GO:0005737">
    <property type="term" value="C:cytoplasm"/>
    <property type="evidence" value="ECO:0007669"/>
    <property type="project" value="UniProtKB-SubCell"/>
</dbReference>
<dbReference type="InterPro" id="IPR007536">
    <property type="entry name" value="16SrRNA_methylTrfase_J"/>
</dbReference>
<accession>W7QME6</accession>
<proteinExistence type="inferred from homology"/>
<keyword evidence="3" id="KW-1185">Reference proteome</keyword>
<comment type="similarity">
    <text evidence="1">Belongs to the methyltransferase superfamily. RsmJ family.</text>
</comment>
<sequence>MQSQSNVHLVAPCGQLDANAEQLISRFQLALVDATEHDLHLLWQDGKLQLVQQSQPKQAGILVDFLGAAATYRRKQVSIKQELIARAVGCKNNIRPVVLDATAGLGRDSLVLASVGCKVVMLERNRAVAALLSDGLRRLQQAEQSAWAKNFIGLYNASLLSTQRDFLAKLPRIDTVYLDPMYPHKKKSAAVKKEMKAFQGFVGADEDADALLPAAIELCRSRVVVKRPDYAEYLNKQKPDFSLESKKHRFDVYLKHS</sequence>
<dbReference type="PANTHER" id="PTHR36112:SF1">
    <property type="entry name" value="RIBOSOMAL RNA SMALL SUBUNIT METHYLTRANSFERASE J"/>
    <property type="match status" value="1"/>
</dbReference>
<dbReference type="EMBL" id="ARZY01000029">
    <property type="protein sequence ID" value="EWH09093.1"/>
    <property type="molecule type" value="Genomic_DNA"/>
</dbReference>
<comment type="function">
    <text evidence="1">Specifically methylates the guanosine in position 1516 of 16S rRNA.</text>
</comment>
<dbReference type="Proteomes" id="UP000019276">
    <property type="component" value="Unassembled WGS sequence"/>
</dbReference>
<name>W7QME6_9ALTE</name>
<comment type="catalytic activity">
    <reaction evidence="1">
        <text>guanosine(1516) in 16S rRNA + S-adenosyl-L-methionine = N(2)-methylguanosine(1516) in 16S rRNA + S-adenosyl-L-homocysteine + H(+)</text>
        <dbReference type="Rhea" id="RHEA:43220"/>
        <dbReference type="Rhea" id="RHEA-COMP:10412"/>
        <dbReference type="Rhea" id="RHEA-COMP:10413"/>
        <dbReference type="ChEBI" id="CHEBI:15378"/>
        <dbReference type="ChEBI" id="CHEBI:57856"/>
        <dbReference type="ChEBI" id="CHEBI:59789"/>
        <dbReference type="ChEBI" id="CHEBI:74269"/>
        <dbReference type="ChEBI" id="CHEBI:74481"/>
        <dbReference type="EC" id="2.1.1.242"/>
    </reaction>
</comment>
<dbReference type="PATRIC" id="fig|1328313.3.peg.2857"/>
<dbReference type="Gene3D" id="3.40.50.150">
    <property type="entry name" value="Vaccinia Virus protein VP39"/>
    <property type="match status" value="1"/>
</dbReference>
<keyword evidence="1" id="KW-0698">rRNA processing</keyword>
<dbReference type="PANTHER" id="PTHR36112">
    <property type="entry name" value="RIBOSOMAL RNA SMALL SUBUNIT METHYLTRANSFERASE J"/>
    <property type="match status" value="1"/>
</dbReference>
<dbReference type="STRING" id="1328313.DS2_14004"/>